<dbReference type="AlphaFoldDB" id="A0A8I1Y6V3"/>
<sequence length="95" mass="10756">MTLNKQEFLISSGLRVQTLEFWLEQRWLIPTEAASGAQFSDADVARAHLIRDLKSDLGVNDEGIHVILHLIDQLHGVRQAFTLMRTALDDDSRTV</sequence>
<organism evidence="1 2">
    <name type="scientific">Bradyrhizobium elkanii</name>
    <dbReference type="NCBI Taxonomy" id="29448"/>
    <lineage>
        <taxon>Bacteria</taxon>
        <taxon>Pseudomonadati</taxon>
        <taxon>Pseudomonadota</taxon>
        <taxon>Alphaproteobacteria</taxon>
        <taxon>Hyphomicrobiales</taxon>
        <taxon>Nitrobacteraceae</taxon>
        <taxon>Bradyrhizobium</taxon>
    </lineage>
</organism>
<name>A0A8I1Y6V3_BRAEL</name>
<dbReference type="Proteomes" id="UP000673383">
    <property type="component" value="Unassembled WGS sequence"/>
</dbReference>
<dbReference type="InterPro" id="IPR009061">
    <property type="entry name" value="DNA-bd_dom_put_sf"/>
</dbReference>
<reference evidence="1" key="1">
    <citation type="submission" date="2021-02" db="EMBL/GenBank/DDBJ databases">
        <title>Genomic Encyclopedia of Type Strains, Phase IV (KMG-V): Genome sequencing to study the core and pangenomes of soil and plant-associated prokaryotes.</title>
        <authorList>
            <person name="Whitman W."/>
        </authorList>
    </citation>
    <scope>NUCLEOTIDE SEQUENCE</scope>
    <source>
        <strain evidence="1">USDA 406</strain>
    </source>
</reference>
<protein>
    <submittedName>
        <fullName evidence="1">Chaperone modulatory protein CbpM</fullName>
    </submittedName>
</protein>
<dbReference type="EMBL" id="JAFICZ010000001">
    <property type="protein sequence ID" value="MBP1291183.1"/>
    <property type="molecule type" value="Genomic_DNA"/>
</dbReference>
<accession>A0A8I1Y6V3</accession>
<comment type="caution">
    <text evidence="1">The sequence shown here is derived from an EMBL/GenBank/DDBJ whole genome shotgun (WGS) entry which is preliminary data.</text>
</comment>
<gene>
    <name evidence="1" type="ORF">JOH49_000936</name>
</gene>
<dbReference type="Gene3D" id="1.10.1660.10">
    <property type="match status" value="1"/>
</dbReference>
<dbReference type="Pfam" id="PF13591">
    <property type="entry name" value="MerR_2"/>
    <property type="match status" value="1"/>
</dbReference>
<evidence type="ECO:0000313" key="2">
    <source>
        <dbReference type="Proteomes" id="UP000673383"/>
    </source>
</evidence>
<dbReference type="SUPFAM" id="SSF46955">
    <property type="entry name" value="Putative DNA-binding domain"/>
    <property type="match status" value="1"/>
</dbReference>
<proteinExistence type="predicted"/>
<dbReference type="RefSeq" id="WP_172648739.1">
    <property type="nucleotide sequence ID" value="NZ_JAFICZ010000001.1"/>
</dbReference>
<evidence type="ECO:0000313" key="1">
    <source>
        <dbReference type="EMBL" id="MBP1291183.1"/>
    </source>
</evidence>